<keyword evidence="7" id="KW-0630">Potassium</keyword>
<dbReference type="PROSITE" id="PS51385">
    <property type="entry name" value="YJEF_N"/>
    <property type="match status" value="1"/>
</dbReference>
<dbReference type="Gene3D" id="3.40.50.10260">
    <property type="entry name" value="YjeF N-terminal domain"/>
    <property type="match status" value="1"/>
</dbReference>
<proteinExistence type="predicted"/>
<evidence type="ECO:0000256" key="6">
    <source>
        <dbReference type="ARBA" id="ARBA00022857"/>
    </source>
</evidence>
<dbReference type="InterPro" id="IPR004443">
    <property type="entry name" value="YjeF_N_dom"/>
</dbReference>
<evidence type="ECO:0000256" key="2">
    <source>
        <dbReference type="ARBA" id="ARBA00000909"/>
    </source>
</evidence>
<evidence type="ECO:0000256" key="9">
    <source>
        <dbReference type="ARBA" id="ARBA00023235"/>
    </source>
</evidence>
<dbReference type="InterPro" id="IPR036652">
    <property type="entry name" value="YjeF_N_dom_sf"/>
</dbReference>
<organism evidence="11 12">
    <name type="scientific">Intoshia linei</name>
    <dbReference type="NCBI Taxonomy" id="1819745"/>
    <lineage>
        <taxon>Eukaryota</taxon>
        <taxon>Metazoa</taxon>
        <taxon>Spiralia</taxon>
        <taxon>Lophotrochozoa</taxon>
        <taxon>Mesozoa</taxon>
        <taxon>Orthonectida</taxon>
        <taxon>Rhopaluridae</taxon>
        <taxon>Intoshia</taxon>
    </lineage>
</organism>
<evidence type="ECO:0000313" key="11">
    <source>
        <dbReference type="EMBL" id="OAF68825.1"/>
    </source>
</evidence>
<feature type="domain" description="YjeF N-terminal" evidence="10">
    <location>
        <begin position="1"/>
        <end position="181"/>
    </location>
</feature>
<dbReference type="OrthoDB" id="10064708at2759"/>
<dbReference type="PANTHER" id="PTHR13232:SF10">
    <property type="entry name" value="NAD(P)H-HYDRATE EPIMERASE"/>
    <property type="match status" value="1"/>
</dbReference>
<sequence>MTVEQLMEVAGLSCSLVISKIFSLSNENNNPIIICGPGNNGGDGLVCARYLKIYGYNPTVYYKWGKHKFDNLVGQCKNLNIDFLKVVPDNETLNKYSFLVDAIFGFGFKPPIRSEFLPIIDNVHKSKLPIVSIDVPSGWSDESKILQPDCIISLTAPKCCIKNFKGTHYLAGNFIPRKLIETYKLILPSYENGIFIKIN</sequence>
<dbReference type="GO" id="GO:0046872">
    <property type="term" value="F:metal ion binding"/>
    <property type="evidence" value="ECO:0007669"/>
    <property type="project" value="UniProtKB-KW"/>
</dbReference>
<evidence type="ECO:0000256" key="8">
    <source>
        <dbReference type="ARBA" id="ARBA00023027"/>
    </source>
</evidence>
<evidence type="ECO:0000256" key="7">
    <source>
        <dbReference type="ARBA" id="ARBA00022958"/>
    </source>
</evidence>
<dbReference type="GO" id="GO:0005739">
    <property type="term" value="C:mitochondrion"/>
    <property type="evidence" value="ECO:0007669"/>
    <property type="project" value="TreeGrafter"/>
</dbReference>
<dbReference type="GO" id="GO:0000166">
    <property type="term" value="F:nucleotide binding"/>
    <property type="evidence" value="ECO:0007669"/>
    <property type="project" value="UniProtKB-KW"/>
</dbReference>
<evidence type="ECO:0000256" key="5">
    <source>
        <dbReference type="ARBA" id="ARBA00022741"/>
    </source>
</evidence>
<comment type="catalytic activity">
    <reaction evidence="2">
        <text>(6R)-NADPHX = (6S)-NADPHX</text>
        <dbReference type="Rhea" id="RHEA:32227"/>
        <dbReference type="ChEBI" id="CHEBI:64076"/>
        <dbReference type="ChEBI" id="CHEBI:64077"/>
        <dbReference type="EC" id="5.1.99.6"/>
    </reaction>
</comment>
<evidence type="ECO:0000256" key="3">
    <source>
        <dbReference type="ARBA" id="ARBA00012228"/>
    </source>
</evidence>
<keyword evidence="9" id="KW-0413">Isomerase</keyword>
<evidence type="ECO:0000259" key="10">
    <source>
        <dbReference type="PROSITE" id="PS51385"/>
    </source>
</evidence>
<evidence type="ECO:0000256" key="4">
    <source>
        <dbReference type="ARBA" id="ARBA00022723"/>
    </source>
</evidence>
<keyword evidence="8" id="KW-0520">NAD</keyword>
<dbReference type="Proteomes" id="UP000078046">
    <property type="component" value="Unassembled WGS sequence"/>
</dbReference>
<evidence type="ECO:0000256" key="1">
    <source>
        <dbReference type="ARBA" id="ARBA00000013"/>
    </source>
</evidence>
<keyword evidence="6" id="KW-0521">NADP</keyword>
<evidence type="ECO:0000313" key="12">
    <source>
        <dbReference type="Proteomes" id="UP000078046"/>
    </source>
</evidence>
<dbReference type="SUPFAM" id="SSF64153">
    <property type="entry name" value="YjeF N-terminal domain-like"/>
    <property type="match status" value="1"/>
</dbReference>
<comment type="catalytic activity">
    <reaction evidence="1">
        <text>(6R)-NADHX = (6S)-NADHX</text>
        <dbReference type="Rhea" id="RHEA:32215"/>
        <dbReference type="ChEBI" id="CHEBI:64074"/>
        <dbReference type="ChEBI" id="CHEBI:64075"/>
        <dbReference type="EC" id="5.1.99.6"/>
    </reaction>
</comment>
<dbReference type="PANTHER" id="PTHR13232">
    <property type="entry name" value="NAD(P)H-HYDRATE EPIMERASE"/>
    <property type="match status" value="1"/>
</dbReference>
<comment type="caution">
    <text evidence="11">The sequence shown here is derived from an EMBL/GenBank/DDBJ whole genome shotgun (WGS) entry which is preliminary data.</text>
</comment>
<name>A0A177B3H1_9BILA</name>
<keyword evidence="5" id="KW-0547">Nucleotide-binding</keyword>
<dbReference type="Pfam" id="PF03853">
    <property type="entry name" value="YjeF_N"/>
    <property type="match status" value="1"/>
</dbReference>
<keyword evidence="12" id="KW-1185">Reference proteome</keyword>
<keyword evidence="4" id="KW-0479">Metal-binding</keyword>
<gene>
    <name evidence="11" type="ORF">A3Q56_03344</name>
</gene>
<dbReference type="NCBIfam" id="TIGR00197">
    <property type="entry name" value="yjeF_nterm"/>
    <property type="match status" value="1"/>
</dbReference>
<dbReference type="AlphaFoldDB" id="A0A177B3H1"/>
<dbReference type="EMBL" id="LWCA01000381">
    <property type="protein sequence ID" value="OAF68825.1"/>
    <property type="molecule type" value="Genomic_DNA"/>
</dbReference>
<accession>A0A177B3H1</accession>
<protein>
    <recommendedName>
        <fullName evidence="3">NAD(P)H-hydrate epimerase</fullName>
        <ecNumber evidence="3">5.1.99.6</ecNumber>
    </recommendedName>
</protein>
<dbReference type="GO" id="GO:0052856">
    <property type="term" value="F:NAD(P)HX epimerase activity"/>
    <property type="evidence" value="ECO:0007669"/>
    <property type="project" value="UniProtKB-EC"/>
</dbReference>
<dbReference type="InterPro" id="IPR032976">
    <property type="entry name" value="YJEFN_prot_NAXE-like"/>
</dbReference>
<reference evidence="11 12" key="1">
    <citation type="submission" date="2016-04" db="EMBL/GenBank/DDBJ databases">
        <title>The genome of Intoshia linei affirms orthonectids as highly simplified spiralians.</title>
        <authorList>
            <person name="Mikhailov K.V."/>
            <person name="Slusarev G.S."/>
            <person name="Nikitin M.A."/>
            <person name="Logacheva M.D."/>
            <person name="Penin A."/>
            <person name="Aleoshin V."/>
            <person name="Panchin Y.V."/>
        </authorList>
    </citation>
    <scope>NUCLEOTIDE SEQUENCE [LARGE SCALE GENOMIC DNA]</scope>
    <source>
        <strain evidence="11">Intl2013</strain>
        <tissue evidence="11">Whole animal</tissue>
    </source>
</reference>
<dbReference type="EC" id="5.1.99.6" evidence="3"/>